<keyword evidence="1" id="KW-1133">Transmembrane helix</keyword>
<feature type="transmembrane region" description="Helical" evidence="1">
    <location>
        <begin position="16"/>
        <end position="33"/>
    </location>
</feature>
<reference evidence="2" key="1">
    <citation type="journal article" date="2012" name="Science">
        <title>Fermentation, hydrogen, and sulfur metabolism in multiple uncultivated bacterial phyla.</title>
        <authorList>
            <person name="Wrighton K.C."/>
            <person name="Thomas B.C."/>
            <person name="Sharon I."/>
            <person name="Miller C.S."/>
            <person name="Castelle C.J."/>
            <person name="VerBerkmoes N.C."/>
            <person name="Wilkins M.J."/>
            <person name="Hettich R.L."/>
            <person name="Lipton M.S."/>
            <person name="Williams K.H."/>
            <person name="Long P.E."/>
            <person name="Banfield J.F."/>
        </authorList>
    </citation>
    <scope>NUCLEOTIDE SEQUENCE [LARGE SCALE GENOMIC DNA]</scope>
</reference>
<dbReference type="EMBL" id="AMFJ01000209">
    <property type="protein sequence ID" value="EKE29197.1"/>
    <property type="molecule type" value="Genomic_DNA"/>
</dbReference>
<evidence type="ECO:0000313" key="2">
    <source>
        <dbReference type="EMBL" id="EKE29197.1"/>
    </source>
</evidence>
<name>K2G4F2_9BACT</name>
<protein>
    <submittedName>
        <fullName evidence="2">Uncharacterized protein</fullName>
    </submittedName>
</protein>
<evidence type="ECO:0000256" key="1">
    <source>
        <dbReference type="SAM" id="Phobius"/>
    </source>
</evidence>
<comment type="caution">
    <text evidence="2">The sequence shown here is derived from an EMBL/GenBank/DDBJ whole genome shotgun (WGS) entry which is preliminary data.</text>
</comment>
<sequence>MNLSKSALYKEDSSTSLIWIIWVFIILISFIWNNQTLKWEYLKSSITEGIYANAQLGKIYGLKEWWQVLNIDWREYIVTVISKK</sequence>
<keyword evidence="1" id="KW-0812">Transmembrane</keyword>
<keyword evidence="1" id="KW-0472">Membrane</keyword>
<organism evidence="2">
    <name type="scientific">uncultured bacterium</name>
    <name type="common">gcode 4</name>
    <dbReference type="NCBI Taxonomy" id="1234023"/>
    <lineage>
        <taxon>Bacteria</taxon>
        <taxon>environmental samples</taxon>
    </lineage>
</organism>
<accession>K2G4F2</accession>
<dbReference type="AlphaFoldDB" id="K2G4F2"/>
<gene>
    <name evidence="2" type="ORF">ACD_2C00209G0011</name>
</gene>
<proteinExistence type="predicted"/>